<dbReference type="EMBL" id="BPLR01020535">
    <property type="protein sequence ID" value="GIX79792.1"/>
    <property type="molecule type" value="Genomic_DNA"/>
</dbReference>
<keyword evidence="2" id="KW-1185">Reference proteome</keyword>
<name>A0AAV4N4P3_CAEEX</name>
<sequence>MGRDGLQFLWYIWKEDCFAFLDNSSRKCEGSCSLLASQLYAQRIPHCHRRAYAEVGRVPARRKGQRIHVFQNAQRYGDFLCVEIPISLCILDIVHGELNAGDHQVLNYVKTLNARRLLLI</sequence>
<proteinExistence type="predicted"/>
<protein>
    <submittedName>
        <fullName evidence="1">Uncharacterized protein</fullName>
    </submittedName>
</protein>
<organism evidence="1 2">
    <name type="scientific">Caerostris extrusa</name>
    <name type="common">Bark spider</name>
    <name type="synonym">Caerostris bankana</name>
    <dbReference type="NCBI Taxonomy" id="172846"/>
    <lineage>
        <taxon>Eukaryota</taxon>
        <taxon>Metazoa</taxon>
        <taxon>Ecdysozoa</taxon>
        <taxon>Arthropoda</taxon>
        <taxon>Chelicerata</taxon>
        <taxon>Arachnida</taxon>
        <taxon>Araneae</taxon>
        <taxon>Araneomorphae</taxon>
        <taxon>Entelegynae</taxon>
        <taxon>Araneoidea</taxon>
        <taxon>Araneidae</taxon>
        <taxon>Caerostris</taxon>
    </lineage>
</organism>
<dbReference type="AlphaFoldDB" id="A0AAV4N4P3"/>
<evidence type="ECO:0000313" key="1">
    <source>
        <dbReference type="EMBL" id="GIX79792.1"/>
    </source>
</evidence>
<reference evidence="1 2" key="1">
    <citation type="submission" date="2021-06" db="EMBL/GenBank/DDBJ databases">
        <title>Caerostris extrusa draft genome.</title>
        <authorList>
            <person name="Kono N."/>
            <person name="Arakawa K."/>
        </authorList>
    </citation>
    <scope>NUCLEOTIDE SEQUENCE [LARGE SCALE GENOMIC DNA]</scope>
</reference>
<gene>
    <name evidence="1" type="ORF">CEXT_82421</name>
</gene>
<accession>A0AAV4N4P3</accession>
<evidence type="ECO:0000313" key="2">
    <source>
        <dbReference type="Proteomes" id="UP001054945"/>
    </source>
</evidence>
<comment type="caution">
    <text evidence="1">The sequence shown here is derived from an EMBL/GenBank/DDBJ whole genome shotgun (WGS) entry which is preliminary data.</text>
</comment>
<dbReference type="Proteomes" id="UP001054945">
    <property type="component" value="Unassembled WGS sequence"/>
</dbReference>